<proteinExistence type="predicted"/>
<dbReference type="Ensembl" id="ENSKMAT00000023340.1">
    <property type="protein sequence ID" value="ENSKMAP00000023045.1"/>
    <property type="gene ID" value="ENSKMAG00000017101.1"/>
</dbReference>
<reference evidence="2" key="1">
    <citation type="submission" date="2025-08" db="UniProtKB">
        <authorList>
            <consortium name="Ensembl"/>
        </authorList>
    </citation>
    <scope>IDENTIFICATION</scope>
</reference>
<organism evidence="2 3">
    <name type="scientific">Kryptolebias marmoratus</name>
    <name type="common">Mangrove killifish</name>
    <name type="synonym">Rivulus marmoratus</name>
    <dbReference type="NCBI Taxonomy" id="37003"/>
    <lineage>
        <taxon>Eukaryota</taxon>
        <taxon>Metazoa</taxon>
        <taxon>Chordata</taxon>
        <taxon>Craniata</taxon>
        <taxon>Vertebrata</taxon>
        <taxon>Euteleostomi</taxon>
        <taxon>Actinopterygii</taxon>
        <taxon>Neopterygii</taxon>
        <taxon>Teleostei</taxon>
        <taxon>Neoteleostei</taxon>
        <taxon>Acanthomorphata</taxon>
        <taxon>Ovalentaria</taxon>
        <taxon>Atherinomorphae</taxon>
        <taxon>Cyprinodontiformes</taxon>
        <taxon>Rivulidae</taxon>
        <taxon>Kryptolebias</taxon>
    </lineage>
</organism>
<accession>A0A3Q3B287</accession>
<dbReference type="OMA" id="RMHSQTL"/>
<feature type="compositionally biased region" description="Basic and acidic residues" evidence="1">
    <location>
        <begin position="58"/>
        <end position="67"/>
    </location>
</feature>
<sequence length="204" mass="22328">MEEHWVLASLSSESSSSSSSSHTISEEVEDVTSQMDVKVYIDGQEEQKSDQEDGGDVGQDKTTEKLDINPSPASLRKFSNPELTHGLSPALKLKLHLSADEKHLRRRSLGGGLTGKYLLLPPNLQMMQTALQPSPETSNLVRMQSLHLGKSDPSLTSSMIDQHPSIHPSIRPSVRPSSRENQTFLSPPTWASSSGRILRCSQAS</sequence>
<keyword evidence="3" id="KW-1185">Reference proteome</keyword>
<evidence type="ECO:0000313" key="3">
    <source>
        <dbReference type="Proteomes" id="UP000264800"/>
    </source>
</evidence>
<feature type="region of interest" description="Disordered" evidence="1">
    <location>
        <begin position="158"/>
        <end position="197"/>
    </location>
</feature>
<dbReference type="STRING" id="37003.ENSKMAP00000023045"/>
<protein>
    <submittedName>
        <fullName evidence="2">Uncharacterized protein</fullName>
    </submittedName>
</protein>
<feature type="compositionally biased region" description="Low complexity" evidence="1">
    <location>
        <begin position="163"/>
        <end position="176"/>
    </location>
</feature>
<feature type="compositionally biased region" description="Low complexity" evidence="1">
    <location>
        <begin position="9"/>
        <end position="21"/>
    </location>
</feature>
<evidence type="ECO:0000256" key="1">
    <source>
        <dbReference type="SAM" id="MobiDB-lite"/>
    </source>
</evidence>
<reference evidence="2" key="2">
    <citation type="submission" date="2025-09" db="UniProtKB">
        <authorList>
            <consortium name="Ensembl"/>
        </authorList>
    </citation>
    <scope>IDENTIFICATION</scope>
</reference>
<feature type="region of interest" description="Disordered" evidence="1">
    <location>
        <begin position="1"/>
        <end position="82"/>
    </location>
</feature>
<evidence type="ECO:0000313" key="2">
    <source>
        <dbReference type="Ensembl" id="ENSKMAP00000023045.1"/>
    </source>
</evidence>
<name>A0A3Q3B287_KRYMA</name>
<dbReference type="AlphaFoldDB" id="A0A3Q3B287"/>
<feature type="compositionally biased region" description="Polar residues" evidence="1">
    <location>
        <begin position="180"/>
        <end position="197"/>
    </location>
</feature>
<dbReference type="Proteomes" id="UP000264800">
    <property type="component" value="Unplaced"/>
</dbReference>